<dbReference type="Proteomes" id="UP000000768">
    <property type="component" value="Chromosome 1"/>
</dbReference>
<dbReference type="EMBL" id="CM000760">
    <property type="protein sequence ID" value="OQU93052.1"/>
    <property type="molecule type" value="Genomic_DNA"/>
</dbReference>
<dbReference type="Gramene" id="OQU93052">
    <property type="protein sequence ID" value="OQU93052"/>
    <property type="gene ID" value="SORBI_3001G467150"/>
</dbReference>
<sequence>MSDLFAMSPLTLSPTHFSTESLTRRSSKRFTLYSIHGGYRTNFFQQHPNTLHNTAHLKFRKSATTQLPLLKSAIT</sequence>
<dbReference type="InParanoid" id="A0A1Z5SAV8"/>
<reference evidence="1 2" key="1">
    <citation type="journal article" date="2009" name="Nature">
        <title>The Sorghum bicolor genome and the diversification of grasses.</title>
        <authorList>
            <person name="Paterson A.H."/>
            <person name="Bowers J.E."/>
            <person name="Bruggmann R."/>
            <person name="Dubchak I."/>
            <person name="Grimwood J."/>
            <person name="Gundlach H."/>
            <person name="Haberer G."/>
            <person name="Hellsten U."/>
            <person name="Mitros T."/>
            <person name="Poliakov A."/>
            <person name="Schmutz J."/>
            <person name="Spannagl M."/>
            <person name="Tang H."/>
            <person name="Wang X."/>
            <person name="Wicker T."/>
            <person name="Bharti A.K."/>
            <person name="Chapman J."/>
            <person name="Feltus F.A."/>
            <person name="Gowik U."/>
            <person name="Grigoriev I.V."/>
            <person name="Lyons E."/>
            <person name="Maher C.A."/>
            <person name="Martis M."/>
            <person name="Narechania A."/>
            <person name="Otillar R.P."/>
            <person name="Penning B.W."/>
            <person name="Salamov A.A."/>
            <person name="Wang Y."/>
            <person name="Zhang L."/>
            <person name="Carpita N.C."/>
            <person name="Freeling M."/>
            <person name="Gingle A.R."/>
            <person name="Hash C.T."/>
            <person name="Keller B."/>
            <person name="Klein P."/>
            <person name="Kresovich S."/>
            <person name="McCann M.C."/>
            <person name="Ming R."/>
            <person name="Peterson D.G."/>
            <person name="Mehboob-ur-Rahman"/>
            <person name="Ware D."/>
            <person name="Westhoff P."/>
            <person name="Mayer K.F."/>
            <person name="Messing J."/>
            <person name="Rokhsar D.S."/>
        </authorList>
    </citation>
    <scope>NUCLEOTIDE SEQUENCE [LARGE SCALE GENOMIC DNA]</scope>
    <source>
        <strain evidence="2">cv. BTx623</strain>
    </source>
</reference>
<organism evidence="1 2">
    <name type="scientific">Sorghum bicolor</name>
    <name type="common">Sorghum</name>
    <name type="synonym">Sorghum vulgare</name>
    <dbReference type="NCBI Taxonomy" id="4558"/>
    <lineage>
        <taxon>Eukaryota</taxon>
        <taxon>Viridiplantae</taxon>
        <taxon>Streptophyta</taxon>
        <taxon>Embryophyta</taxon>
        <taxon>Tracheophyta</taxon>
        <taxon>Spermatophyta</taxon>
        <taxon>Magnoliopsida</taxon>
        <taxon>Liliopsida</taxon>
        <taxon>Poales</taxon>
        <taxon>Poaceae</taxon>
        <taxon>PACMAD clade</taxon>
        <taxon>Panicoideae</taxon>
        <taxon>Andropogonodae</taxon>
        <taxon>Andropogoneae</taxon>
        <taxon>Sorghinae</taxon>
        <taxon>Sorghum</taxon>
    </lineage>
</organism>
<gene>
    <name evidence="1" type="ORF">SORBI_3001G467150</name>
</gene>
<evidence type="ECO:0000313" key="2">
    <source>
        <dbReference type="Proteomes" id="UP000000768"/>
    </source>
</evidence>
<accession>A0A1Z5SAV8</accession>
<dbReference type="AlphaFoldDB" id="A0A1Z5SAV8"/>
<evidence type="ECO:0000313" key="1">
    <source>
        <dbReference type="EMBL" id="OQU93052.1"/>
    </source>
</evidence>
<protein>
    <submittedName>
        <fullName evidence="1">Uncharacterized protein</fullName>
    </submittedName>
</protein>
<proteinExistence type="predicted"/>
<keyword evidence="2" id="KW-1185">Reference proteome</keyword>
<reference evidence="2" key="2">
    <citation type="journal article" date="2018" name="Plant J.">
        <title>The Sorghum bicolor reference genome: improved assembly, gene annotations, a transcriptome atlas, and signatures of genome organization.</title>
        <authorList>
            <person name="McCormick R.F."/>
            <person name="Truong S.K."/>
            <person name="Sreedasyam A."/>
            <person name="Jenkins J."/>
            <person name="Shu S."/>
            <person name="Sims D."/>
            <person name="Kennedy M."/>
            <person name="Amirebrahimi M."/>
            <person name="Weers B.D."/>
            <person name="McKinley B."/>
            <person name="Mattison A."/>
            <person name="Morishige D.T."/>
            <person name="Grimwood J."/>
            <person name="Schmutz J."/>
            <person name="Mullet J.E."/>
        </authorList>
    </citation>
    <scope>NUCLEOTIDE SEQUENCE [LARGE SCALE GENOMIC DNA]</scope>
    <source>
        <strain evidence="2">cv. BTx623</strain>
    </source>
</reference>
<name>A0A1Z5SAV8_SORBI</name>